<evidence type="ECO:0000313" key="3">
    <source>
        <dbReference type="Proteomes" id="UP000054018"/>
    </source>
</evidence>
<gene>
    <name evidence="2" type="ORF">PISMIDRAFT_49739</name>
</gene>
<dbReference type="HOGENOM" id="CLU_052398_0_0_1"/>
<keyword evidence="1" id="KW-0175">Coiled coil</keyword>
<dbReference type="EMBL" id="KN833711">
    <property type="protein sequence ID" value="KIK25104.1"/>
    <property type="molecule type" value="Genomic_DNA"/>
</dbReference>
<dbReference type="STRING" id="765257.A0A0C9ZGI2"/>
<dbReference type="AlphaFoldDB" id="A0A0C9ZGI2"/>
<name>A0A0C9ZGI2_9AGAM</name>
<feature type="non-terminal residue" evidence="2">
    <location>
        <position position="281"/>
    </location>
</feature>
<dbReference type="OrthoDB" id="2688210at2759"/>
<organism evidence="2 3">
    <name type="scientific">Pisolithus microcarpus 441</name>
    <dbReference type="NCBI Taxonomy" id="765257"/>
    <lineage>
        <taxon>Eukaryota</taxon>
        <taxon>Fungi</taxon>
        <taxon>Dikarya</taxon>
        <taxon>Basidiomycota</taxon>
        <taxon>Agaricomycotina</taxon>
        <taxon>Agaricomycetes</taxon>
        <taxon>Agaricomycetidae</taxon>
        <taxon>Boletales</taxon>
        <taxon>Sclerodermatineae</taxon>
        <taxon>Pisolithaceae</taxon>
        <taxon>Pisolithus</taxon>
    </lineage>
</organism>
<evidence type="ECO:0000256" key="1">
    <source>
        <dbReference type="SAM" id="Coils"/>
    </source>
</evidence>
<accession>A0A0C9ZGI2</accession>
<evidence type="ECO:0000313" key="2">
    <source>
        <dbReference type="EMBL" id="KIK25104.1"/>
    </source>
</evidence>
<reference evidence="2 3" key="1">
    <citation type="submission" date="2014-04" db="EMBL/GenBank/DDBJ databases">
        <authorList>
            <consortium name="DOE Joint Genome Institute"/>
            <person name="Kuo A."/>
            <person name="Kohler A."/>
            <person name="Costa M.D."/>
            <person name="Nagy L.G."/>
            <person name="Floudas D."/>
            <person name="Copeland A."/>
            <person name="Barry K.W."/>
            <person name="Cichocki N."/>
            <person name="Veneault-Fourrey C."/>
            <person name="LaButti K."/>
            <person name="Lindquist E.A."/>
            <person name="Lipzen A."/>
            <person name="Lundell T."/>
            <person name="Morin E."/>
            <person name="Murat C."/>
            <person name="Sun H."/>
            <person name="Tunlid A."/>
            <person name="Henrissat B."/>
            <person name="Grigoriev I.V."/>
            <person name="Hibbett D.S."/>
            <person name="Martin F."/>
            <person name="Nordberg H.P."/>
            <person name="Cantor M.N."/>
            <person name="Hua S.X."/>
        </authorList>
    </citation>
    <scope>NUCLEOTIDE SEQUENCE [LARGE SCALE GENOMIC DNA]</scope>
    <source>
        <strain evidence="2 3">441</strain>
    </source>
</reference>
<proteinExistence type="predicted"/>
<protein>
    <submittedName>
        <fullName evidence="2">Uncharacterized protein</fullName>
    </submittedName>
</protein>
<dbReference type="Proteomes" id="UP000054018">
    <property type="component" value="Unassembled WGS sequence"/>
</dbReference>
<feature type="coiled-coil region" evidence="1">
    <location>
        <begin position="54"/>
        <end position="81"/>
    </location>
</feature>
<keyword evidence="3" id="KW-1185">Reference proteome</keyword>
<reference evidence="3" key="2">
    <citation type="submission" date="2015-01" db="EMBL/GenBank/DDBJ databases">
        <title>Evolutionary Origins and Diversification of the Mycorrhizal Mutualists.</title>
        <authorList>
            <consortium name="DOE Joint Genome Institute"/>
            <consortium name="Mycorrhizal Genomics Consortium"/>
            <person name="Kohler A."/>
            <person name="Kuo A."/>
            <person name="Nagy L.G."/>
            <person name="Floudas D."/>
            <person name="Copeland A."/>
            <person name="Barry K.W."/>
            <person name="Cichocki N."/>
            <person name="Veneault-Fourrey C."/>
            <person name="LaButti K."/>
            <person name="Lindquist E.A."/>
            <person name="Lipzen A."/>
            <person name="Lundell T."/>
            <person name="Morin E."/>
            <person name="Murat C."/>
            <person name="Riley R."/>
            <person name="Ohm R."/>
            <person name="Sun H."/>
            <person name="Tunlid A."/>
            <person name="Henrissat B."/>
            <person name="Grigoriev I.V."/>
            <person name="Hibbett D.S."/>
            <person name="Martin F."/>
        </authorList>
    </citation>
    <scope>NUCLEOTIDE SEQUENCE [LARGE SCALE GENOMIC DNA]</scope>
    <source>
        <strain evidence="3">441</strain>
    </source>
</reference>
<sequence length="281" mass="32384">MNDPSLTVRPDFSSEDFSEAQLQLTSDTVDDNQAARTLRTLWDIQNAKDEQMARALAEQEAEESAQRQRRLREEVEAALMEEHRKNKAKYAPVPDVEVPSGPVNIPAPYASRKLKKGEYCELYFFTNVGLAEAESFNPSLDDKALTLLKADNGQHVWVPASNTRDKSAIIRDEDLTWEQFGEASVRFLEAMREHNWQEDRVEMHVKFWTALENHPWHHSPLNLLKRALLLYQSQQRQKWHQAIGTVQAFSLAKLNVGVLNHTSEELHARECNEQLDNLRQV</sequence>